<evidence type="ECO:0000256" key="6">
    <source>
        <dbReference type="ARBA" id="ARBA00022692"/>
    </source>
</evidence>
<evidence type="ECO:0000256" key="1">
    <source>
        <dbReference type="ARBA" id="ARBA00004429"/>
    </source>
</evidence>
<keyword evidence="8" id="KW-0472">Membrane</keyword>
<evidence type="ECO:0000256" key="4">
    <source>
        <dbReference type="ARBA" id="ARBA00022475"/>
    </source>
</evidence>
<dbReference type="OrthoDB" id="9759185at2"/>
<dbReference type="Proteomes" id="UP000019151">
    <property type="component" value="Chromosome"/>
</dbReference>
<evidence type="ECO:0000256" key="5">
    <source>
        <dbReference type="ARBA" id="ARBA00022519"/>
    </source>
</evidence>
<dbReference type="Gene3D" id="3.40.50.12790">
    <property type="entry name" value="FHIPEP family, domain 4"/>
    <property type="match status" value="1"/>
</dbReference>
<dbReference type="InterPro" id="IPR042196">
    <property type="entry name" value="FHIPEP_4"/>
</dbReference>
<dbReference type="InterPro" id="IPR042194">
    <property type="entry name" value="FHIPEP_1"/>
</dbReference>
<dbReference type="GO" id="GO:0005886">
    <property type="term" value="C:plasma membrane"/>
    <property type="evidence" value="ECO:0007669"/>
    <property type="project" value="UniProtKB-SubCell"/>
</dbReference>
<dbReference type="HOGENOM" id="CLU_489801_0_0_0"/>
<dbReference type="RefSeq" id="WP_025413118.1">
    <property type="nucleotide sequence ID" value="NZ_CP007128.1"/>
</dbReference>
<comment type="similarity">
    <text evidence="2">Belongs to the FHIPEP (flagella/HR/invasion proteins export pore) family.</text>
</comment>
<dbReference type="Pfam" id="PF00771">
    <property type="entry name" value="FHIPEP"/>
    <property type="match status" value="1"/>
</dbReference>
<keyword evidence="10" id="KW-1185">Reference proteome</keyword>
<dbReference type="InterPro" id="IPR001712">
    <property type="entry name" value="T3SS_FHIPEP"/>
</dbReference>
<proteinExistence type="inferred from homology"/>
<evidence type="ECO:0000256" key="8">
    <source>
        <dbReference type="ARBA" id="ARBA00023136"/>
    </source>
</evidence>
<protein>
    <submittedName>
        <fullName evidence="9">Type III secretion FHIPEP protein</fullName>
    </submittedName>
</protein>
<dbReference type="InterPro" id="IPR042193">
    <property type="entry name" value="FHIPEP_3"/>
</dbReference>
<dbReference type="AlphaFoldDB" id="W0RMY6"/>
<reference evidence="9 10" key="1">
    <citation type="journal article" date="2014" name="Genome Announc.">
        <title>Genome Sequence and Methylome of Soil Bacterium Gemmatirosa kalamazoonensis KBS708T, a Member of the Rarely Cultivated Gemmatimonadetes Phylum.</title>
        <authorList>
            <person name="Debruyn J.M."/>
            <person name="Radosevich M."/>
            <person name="Wommack K.E."/>
            <person name="Polson S.W."/>
            <person name="Hauser L.J."/>
            <person name="Fawaz M.N."/>
            <person name="Korlach J."/>
            <person name="Tsai Y.C."/>
        </authorList>
    </citation>
    <scope>NUCLEOTIDE SEQUENCE [LARGE SCALE GENOMIC DNA]</scope>
    <source>
        <strain evidence="9 10">KBS708</strain>
    </source>
</reference>
<evidence type="ECO:0000313" key="9">
    <source>
        <dbReference type="EMBL" id="AHG91675.1"/>
    </source>
</evidence>
<accession>W0RMY6</accession>
<evidence type="ECO:0000256" key="7">
    <source>
        <dbReference type="ARBA" id="ARBA00022989"/>
    </source>
</evidence>
<dbReference type="Gene3D" id="1.10.8.540">
    <property type="entry name" value="FHIPEP family, domain 3"/>
    <property type="match status" value="1"/>
</dbReference>
<dbReference type="KEGG" id="gba:J421_4138"/>
<dbReference type="InParanoid" id="W0RMY6"/>
<evidence type="ECO:0000256" key="3">
    <source>
        <dbReference type="ARBA" id="ARBA00022448"/>
    </source>
</evidence>
<dbReference type="PANTHER" id="PTHR30161">
    <property type="entry name" value="FLAGELLAR EXPORT PROTEIN, MEMBRANE FLHA SUBUNIT-RELATED"/>
    <property type="match status" value="1"/>
</dbReference>
<evidence type="ECO:0000256" key="2">
    <source>
        <dbReference type="ARBA" id="ARBA00008835"/>
    </source>
</evidence>
<name>W0RMY6_9BACT</name>
<dbReference type="STRING" id="861299.J421_4138"/>
<gene>
    <name evidence="9" type="ORF">J421_4138</name>
</gene>
<dbReference type="GO" id="GO:0009306">
    <property type="term" value="P:protein secretion"/>
    <property type="evidence" value="ECO:0007669"/>
    <property type="project" value="InterPro"/>
</dbReference>
<comment type="subcellular location">
    <subcellularLocation>
        <location evidence="1">Cell inner membrane</location>
        <topology evidence="1">Multi-pass membrane protein</topology>
    </subcellularLocation>
</comment>
<keyword evidence="3" id="KW-0813">Transport</keyword>
<keyword evidence="7" id="KW-1133">Transmembrane helix</keyword>
<keyword evidence="5" id="KW-0997">Cell inner membrane</keyword>
<keyword evidence="6" id="KW-0812">Transmembrane</keyword>
<dbReference type="EMBL" id="CP007128">
    <property type="protein sequence ID" value="AHG91675.1"/>
    <property type="molecule type" value="Genomic_DNA"/>
</dbReference>
<keyword evidence="4" id="KW-1003">Cell membrane</keyword>
<organism evidence="9 10">
    <name type="scientific">Gemmatirosa kalamazoonensis</name>
    <dbReference type="NCBI Taxonomy" id="861299"/>
    <lineage>
        <taxon>Bacteria</taxon>
        <taxon>Pseudomonadati</taxon>
        <taxon>Gemmatimonadota</taxon>
        <taxon>Gemmatimonadia</taxon>
        <taxon>Gemmatimonadales</taxon>
        <taxon>Gemmatimonadaceae</taxon>
        <taxon>Gemmatirosa</taxon>
    </lineage>
</organism>
<dbReference type="Gene3D" id="3.40.30.60">
    <property type="entry name" value="FHIPEP family, domain 1"/>
    <property type="match status" value="1"/>
</dbReference>
<dbReference type="eggNOG" id="COG4789">
    <property type="taxonomic scope" value="Bacteria"/>
</dbReference>
<evidence type="ECO:0000313" key="10">
    <source>
        <dbReference type="Proteomes" id="UP000019151"/>
    </source>
</evidence>
<sequence length="556" mass="60394">MRTLGDERPTSDAAVELPVVVELHPILAGRADEPGESEFPEAVRDAVAHEVSALLSALGIPGRPAVRVEPRAEAAGRAHRLLRLTVGDRVARFPEDVVRATYRARQRAAEAPTWVEILMQLRAAETPSVAAFLADVCREAIVRRPQVLLARAQLEAYRDGAPTLAELRWGRDIDVLERILMRVLSLGISLGDRAGVARVLGSESVERWEDVAEDLVSALREPAIVVQMAPEYLRELTERFTDAGGPDSISDTRQELFTELGVPLPAFRFEPAPRFAAGSFAFRINALSTQPIVGVPADHVFVNEQADVLRSRDIDAEPMPYPMSDSQGSIVHATSRERVESTGARWWSPVAYLAGCLTQTVRSDVGRVLEQGTVARQLRDLATWNVIPALSDVDAPEMAPRALTPVLRALVDERVSVRNLPLIYGRLLERAAGVETDGELPGRLAFVRAQLASQIANRSASGAAYVAAYLMSEDFETALSAPRTVDGDDALLDAIHAEFDRLGTVTTKPALLTEGAHREALAALVASELPQVSVLSYEEIPPAMNVQPIGRITIDA</sequence>
<dbReference type="PANTHER" id="PTHR30161:SF2">
    <property type="entry name" value="INVASION PROTEIN INVA"/>
    <property type="match status" value="1"/>
</dbReference>